<keyword evidence="10" id="KW-1133">Transmembrane helix</keyword>
<accession>A0ABM0YM12</accession>
<evidence type="ECO:0000256" key="5">
    <source>
        <dbReference type="ARBA" id="ARBA00022729"/>
    </source>
</evidence>
<evidence type="ECO:0000256" key="10">
    <source>
        <dbReference type="SAM" id="Phobius"/>
    </source>
</evidence>
<keyword evidence="9" id="KW-0449">Lipoprotein</keyword>
<dbReference type="CDD" id="cd00010">
    <property type="entry name" value="AAI_LTSS"/>
    <property type="match status" value="1"/>
</dbReference>
<evidence type="ECO:0000256" key="7">
    <source>
        <dbReference type="ARBA" id="ARBA00023157"/>
    </source>
</evidence>
<reference evidence="12" key="1">
    <citation type="journal article" date="2014" name="Nat. Commun.">
        <title>The emerging biofuel crop Camelina sativa retains a highly undifferentiated hexaploid genome structure.</title>
        <authorList>
            <person name="Kagale S."/>
            <person name="Koh C."/>
            <person name="Nixon J."/>
            <person name="Bollina V."/>
            <person name="Clarke W.E."/>
            <person name="Tuteja R."/>
            <person name="Spillane C."/>
            <person name="Robinson S.J."/>
            <person name="Links M.G."/>
            <person name="Clarke C."/>
            <person name="Higgins E.E."/>
            <person name="Huebert T."/>
            <person name="Sharpe A.G."/>
            <person name="Parkin I.A."/>
        </authorList>
    </citation>
    <scope>NUCLEOTIDE SEQUENCE [LARGE SCALE GENOMIC DNA]</scope>
    <source>
        <strain evidence="12">cv. DH55</strain>
    </source>
</reference>
<protein>
    <submittedName>
        <fullName evidence="13">Non-specific lipid transfer protein GPI-anchored 2</fullName>
    </submittedName>
</protein>
<dbReference type="RefSeq" id="XP_010503050.1">
    <property type="nucleotide sequence ID" value="XM_010504748.1"/>
</dbReference>
<dbReference type="Proteomes" id="UP000694864">
    <property type="component" value="Chromosome 4"/>
</dbReference>
<sequence length="216" mass="22063">MFPLTRFIFTILFISHTGQRKETMSNVVVIALVLVAASLTGHVSAQMDMSPSSGPSGAPDCMTNLMNMTGCLSYVMAGEGGGAAKPDKTCCPALAGLVESSPQCLCYLLSGDMAAQLGVQIDKAKALKLPGVCGVVTPDPSLCSLFGVPVGAPVAMGNEGASPTFSPGTMSGSAESPGGLAPGPAFRTSDAPSIATYSLFLNLVIFPLAFVFHTYC</sequence>
<dbReference type="InterPro" id="IPR036312">
    <property type="entry name" value="Bifun_inhib/LTP/seed_sf"/>
</dbReference>
<evidence type="ECO:0000313" key="13">
    <source>
        <dbReference type="RefSeq" id="XP_010503050.1"/>
    </source>
</evidence>
<evidence type="ECO:0000256" key="9">
    <source>
        <dbReference type="ARBA" id="ARBA00023288"/>
    </source>
</evidence>
<dbReference type="InterPro" id="IPR043325">
    <property type="entry name" value="LTSS"/>
</dbReference>
<keyword evidence="10" id="KW-0812">Transmembrane</keyword>
<evidence type="ECO:0000313" key="12">
    <source>
        <dbReference type="Proteomes" id="UP000694864"/>
    </source>
</evidence>
<dbReference type="Gene3D" id="1.10.110.10">
    <property type="entry name" value="Plant lipid-transfer and hydrophobic proteins"/>
    <property type="match status" value="1"/>
</dbReference>
<keyword evidence="7" id="KW-1015">Disulfide bond</keyword>
<comment type="subcellular location">
    <subcellularLocation>
        <location evidence="1">Cell membrane</location>
        <topology evidence="1">Lipid-anchor</topology>
        <topology evidence="1">GPI-anchor</topology>
    </subcellularLocation>
</comment>
<evidence type="ECO:0000256" key="3">
    <source>
        <dbReference type="ARBA" id="ARBA00022475"/>
    </source>
</evidence>
<evidence type="ECO:0000256" key="2">
    <source>
        <dbReference type="ARBA" id="ARBA00009748"/>
    </source>
</evidence>
<name>A0ABM0YM12_CAMSA</name>
<keyword evidence="12" id="KW-1185">Reference proteome</keyword>
<gene>
    <name evidence="13" type="primary">LOC104780242</name>
</gene>
<keyword evidence="8" id="KW-0325">Glycoprotein</keyword>
<proteinExistence type="inferred from homology"/>
<keyword evidence="4" id="KW-0336">GPI-anchor</keyword>
<dbReference type="PANTHER" id="PTHR33044">
    <property type="entry name" value="BIFUNCTIONAL INHIBITOR/LIPID-TRANSFER PROTEIN/SEED STORAGE 2S ALBUMIN SUPERFAMILY PROTEIN-RELATED"/>
    <property type="match status" value="1"/>
</dbReference>
<comment type="similarity">
    <text evidence="2">Belongs to the plant LTP family.</text>
</comment>
<dbReference type="InterPro" id="IPR016140">
    <property type="entry name" value="Bifunc_inhib/LTP/seed_store"/>
</dbReference>
<dbReference type="SUPFAM" id="SSF47699">
    <property type="entry name" value="Bifunctional inhibitor/lipid-transfer protein/seed storage 2S albumin"/>
    <property type="match status" value="1"/>
</dbReference>
<evidence type="ECO:0000259" key="11">
    <source>
        <dbReference type="SMART" id="SM00499"/>
    </source>
</evidence>
<evidence type="ECO:0000256" key="4">
    <source>
        <dbReference type="ARBA" id="ARBA00022622"/>
    </source>
</evidence>
<feature type="domain" description="Bifunctional inhibitor/plant lipid transfer protein/seed storage helical" evidence="11">
    <location>
        <begin position="61"/>
        <end position="143"/>
    </location>
</feature>
<dbReference type="Pfam" id="PF14368">
    <property type="entry name" value="LTP_2"/>
    <property type="match status" value="1"/>
</dbReference>
<evidence type="ECO:0000256" key="1">
    <source>
        <dbReference type="ARBA" id="ARBA00004609"/>
    </source>
</evidence>
<keyword evidence="6 10" id="KW-0472">Membrane</keyword>
<keyword evidence="3" id="KW-1003">Cell membrane</keyword>
<organism evidence="12 13">
    <name type="scientific">Camelina sativa</name>
    <name type="common">False flax</name>
    <name type="synonym">Myagrum sativum</name>
    <dbReference type="NCBI Taxonomy" id="90675"/>
    <lineage>
        <taxon>Eukaryota</taxon>
        <taxon>Viridiplantae</taxon>
        <taxon>Streptophyta</taxon>
        <taxon>Embryophyta</taxon>
        <taxon>Tracheophyta</taxon>
        <taxon>Spermatophyta</taxon>
        <taxon>Magnoliopsida</taxon>
        <taxon>eudicotyledons</taxon>
        <taxon>Gunneridae</taxon>
        <taxon>Pentapetalae</taxon>
        <taxon>rosids</taxon>
        <taxon>malvids</taxon>
        <taxon>Brassicales</taxon>
        <taxon>Brassicaceae</taxon>
        <taxon>Camelineae</taxon>
        <taxon>Camelina</taxon>
    </lineage>
</organism>
<evidence type="ECO:0000256" key="6">
    <source>
        <dbReference type="ARBA" id="ARBA00023136"/>
    </source>
</evidence>
<dbReference type="SMART" id="SM00499">
    <property type="entry name" value="AAI"/>
    <property type="match status" value="1"/>
</dbReference>
<reference evidence="13" key="2">
    <citation type="submission" date="2025-08" db="UniProtKB">
        <authorList>
            <consortium name="RefSeq"/>
        </authorList>
    </citation>
    <scope>IDENTIFICATION</scope>
    <source>
        <tissue evidence="13">Leaf</tissue>
    </source>
</reference>
<dbReference type="GeneID" id="104780242"/>
<evidence type="ECO:0000256" key="8">
    <source>
        <dbReference type="ARBA" id="ARBA00023180"/>
    </source>
</evidence>
<feature type="transmembrane region" description="Helical" evidence="10">
    <location>
        <begin position="194"/>
        <end position="215"/>
    </location>
</feature>
<keyword evidence="5" id="KW-0732">Signal</keyword>